<dbReference type="SUPFAM" id="SSF117143">
    <property type="entry name" value="Flagellar hook protein flgE"/>
    <property type="match status" value="1"/>
</dbReference>
<dbReference type="GO" id="GO:0071978">
    <property type="term" value="P:bacterial-type flagellum-dependent swarming motility"/>
    <property type="evidence" value="ECO:0007669"/>
    <property type="project" value="TreeGrafter"/>
</dbReference>
<comment type="similarity">
    <text evidence="2 5">Belongs to the flagella basal body rod proteins family.</text>
</comment>
<dbReference type="InterPro" id="IPR010930">
    <property type="entry name" value="Flg_bb/hook_C_dom"/>
</dbReference>
<evidence type="ECO:0000259" key="7">
    <source>
        <dbReference type="Pfam" id="PF06429"/>
    </source>
</evidence>
<dbReference type="InterPro" id="IPR020013">
    <property type="entry name" value="Flagellar_FlgE/F/G"/>
</dbReference>
<keyword evidence="10" id="KW-0969">Cilium</keyword>
<dbReference type="NCBIfam" id="TIGR03506">
    <property type="entry name" value="FlgEFG_subfam"/>
    <property type="match status" value="2"/>
</dbReference>
<dbReference type="AlphaFoldDB" id="A0A518DSJ7"/>
<dbReference type="Proteomes" id="UP000317648">
    <property type="component" value="Chromosome"/>
</dbReference>
<dbReference type="Pfam" id="PF06429">
    <property type="entry name" value="Flg_bbr_C"/>
    <property type="match status" value="1"/>
</dbReference>
<gene>
    <name evidence="10" type="primary">flgE_2</name>
    <name evidence="10" type="ORF">Pla8534_26210</name>
</gene>
<keyword evidence="4 5" id="KW-0975">Bacterial flagellum</keyword>
<evidence type="ECO:0000259" key="9">
    <source>
        <dbReference type="Pfam" id="PF22692"/>
    </source>
</evidence>
<evidence type="ECO:0000313" key="10">
    <source>
        <dbReference type="EMBL" id="QDU94813.1"/>
    </source>
</evidence>
<evidence type="ECO:0000259" key="6">
    <source>
        <dbReference type="Pfam" id="PF00460"/>
    </source>
</evidence>
<dbReference type="InterPro" id="IPR053967">
    <property type="entry name" value="LlgE_F_G-like_D1"/>
</dbReference>
<dbReference type="KEGG" id="lcre:Pla8534_26210"/>
<dbReference type="EMBL" id="CP036433">
    <property type="protein sequence ID" value="QDU94813.1"/>
    <property type="molecule type" value="Genomic_DNA"/>
</dbReference>
<feature type="domain" description="Flagellar basal-body/hook protein C-terminal" evidence="7">
    <location>
        <begin position="665"/>
        <end position="709"/>
    </location>
</feature>
<dbReference type="Pfam" id="PF07559">
    <property type="entry name" value="FlgE_D2"/>
    <property type="match status" value="1"/>
</dbReference>
<name>A0A518DSJ7_9BACT</name>
<evidence type="ECO:0000313" key="11">
    <source>
        <dbReference type="Proteomes" id="UP000317648"/>
    </source>
</evidence>
<reference evidence="10 11" key="1">
    <citation type="submission" date="2019-02" db="EMBL/GenBank/DDBJ databases">
        <title>Deep-cultivation of Planctomycetes and their phenomic and genomic characterization uncovers novel biology.</title>
        <authorList>
            <person name="Wiegand S."/>
            <person name="Jogler M."/>
            <person name="Boedeker C."/>
            <person name="Pinto D."/>
            <person name="Vollmers J."/>
            <person name="Rivas-Marin E."/>
            <person name="Kohn T."/>
            <person name="Peeters S.H."/>
            <person name="Heuer A."/>
            <person name="Rast P."/>
            <person name="Oberbeckmann S."/>
            <person name="Bunk B."/>
            <person name="Jeske O."/>
            <person name="Meyerdierks A."/>
            <person name="Storesund J.E."/>
            <person name="Kallscheuer N."/>
            <person name="Luecker S."/>
            <person name="Lage O.M."/>
            <person name="Pohl T."/>
            <person name="Merkel B.J."/>
            <person name="Hornburger P."/>
            <person name="Mueller R.-W."/>
            <person name="Bruemmer F."/>
            <person name="Labrenz M."/>
            <person name="Spormann A.M."/>
            <person name="Op den Camp H."/>
            <person name="Overmann J."/>
            <person name="Amann R."/>
            <person name="Jetten M.S.M."/>
            <person name="Mascher T."/>
            <person name="Medema M.H."/>
            <person name="Devos D.P."/>
            <person name="Kaster A.-K."/>
            <person name="Ovreas L."/>
            <person name="Rohde M."/>
            <person name="Galperin M.Y."/>
            <person name="Jogler C."/>
        </authorList>
    </citation>
    <scope>NUCLEOTIDE SEQUENCE [LARGE SCALE GENOMIC DNA]</scope>
    <source>
        <strain evidence="10 11">Pla85_3_4</strain>
    </source>
</reference>
<dbReference type="Gene3D" id="2.60.98.20">
    <property type="entry name" value="Flagellar hook protein FlgE"/>
    <property type="match status" value="1"/>
</dbReference>
<evidence type="ECO:0000256" key="4">
    <source>
        <dbReference type="ARBA" id="ARBA00023143"/>
    </source>
</evidence>
<sequence length="711" mass="73568">MGLASALSTALTGLTGAETMIDVIGNNLANSQTVGFKASNAVFATQYLQTGSIGAAPTANSGGVNPRQTGLGSLVVDIRPDFTPGTIGPSASPTDMAIQGEGFFQVQAATGETLYTRNGIFTTNAQNQLVDASGNRVLGFGVDDKFQIQESVLVPLSIPLGASAVAAPTENVYLEGVLTPTGDLADTAAVVESGVLGDASAPRADSSGTTISVAAKDPAAPDDSITGNYSYMVTYYKNGEAESRPSVVLGPVHVTDGRVQLTDLPTPPAPGADGEFPAYDEVRIYRNLSDDPNSFYLVDTVSPGSNYVDSRSDAEISDLATAGNQPLDLDGPTINPGTRLVDVVRRDGLTYEPQFTTGVLEFTGDKGSRGLTTRQLEITEQTTVQDLVEFMEDALGIQSTLDDPSHPIPNSINNIPGESGTLPPGVSIVDGQIRVVSNNGVDNAVSLNLSSFRMTAVGGAVANPNLGFGNVQEAAGQSAVTDFVAYDSLGVPLNVRVTSVLESRTGSTTTYRWFADAGGNDPLHGADLSVGTGLVSFDSEGNFLSATNTTVAVARQNTPSTSPLEFNLDFSKVSGLSAGSASLAATRQDGSPAGSLSSYTIGEDGVIRGVFTNGVTRDLGQVELARFSNPSGLVQRGLNLYAQGVNSGLPIQGEPGENGVGSLVSGAVELSNTDVGRNLIDLVLASTQYRGNSRVITTVQQMMDELLNLSR</sequence>
<dbReference type="OrthoDB" id="9804559at2"/>
<dbReference type="Pfam" id="PF00460">
    <property type="entry name" value="Flg_bb_rod"/>
    <property type="match status" value="1"/>
</dbReference>
<dbReference type="Pfam" id="PF22692">
    <property type="entry name" value="LlgE_F_G_D1"/>
    <property type="match status" value="1"/>
</dbReference>
<keyword evidence="10" id="KW-0282">Flagellum</keyword>
<feature type="domain" description="Flagellar basal body rod protein N-terminal" evidence="6">
    <location>
        <begin position="7"/>
        <end position="37"/>
    </location>
</feature>
<dbReference type="GO" id="GO:0009425">
    <property type="term" value="C:bacterial-type flagellum basal body"/>
    <property type="evidence" value="ECO:0007669"/>
    <property type="project" value="UniProtKB-SubCell"/>
</dbReference>
<feature type="domain" description="Flagellar hook protein FlgE D2" evidence="8">
    <location>
        <begin position="475"/>
        <end position="590"/>
    </location>
</feature>
<dbReference type="InterPro" id="IPR037925">
    <property type="entry name" value="FlgE/F/G-like"/>
</dbReference>
<organism evidence="10 11">
    <name type="scientific">Lignipirellula cremea</name>
    <dbReference type="NCBI Taxonomy" id="2528010"/>
    <lineage>
        <taxon>Bacteria</taxon>
        <taxon>Pseudomonadati</taxon>
        <taxon>Planctomycetota</taxon>
        <taxon>Planctomycetia</taxon>
        <taxon>Pirellulales</taxon>
        <taxon>Pirellulaceae</taxon>
        <taxon>Lignipirellula</taxon>
    </lineage>
</organism>
<dbReference type="GO" id="GO:0009424">
    <property type="term" value="C:bacterial-type flagellum hook"/>
    <property type="evidence" value="ECO:0007669"/>
    <property type="project" value="TreeGrafter"/>
</dbReference>
<dbReference type="InterPro" id="IPR011491">
    <property type="entry name" value="FlgE_D2"/>
</dbReference>
<keyword evidence="11" id="KW-1185">Reference proteome</keyword>
<evidence type="ECO:0000256" key="3">
    <source>
        <dbReference type="ARBA" id="ARBA00019015"/>
    </source>
</evidence>
<dbReference type="GO" id="GO:0005829">
    <property type="term" value="C:cytosol"/>
    <property type="evidence" value="ECO:0007669"/>
    <property type="project" value="TreeGrafter"/>
</dbReference>
<proteinExistence type="inferred from homology"/>
<comment type="subcellular location">
    <subcellularLocation>
        <location evidence="1 5">Bacterial flagellum basal body</location>
    </subcellularLocation>
</comment>
<protein>
    <recommendedName>
        <fullName evidence="3 5">Flagellar hook protein FlgE</fullName>
    </recommendedName>
</protein>
<dbReference type="InterPro" id="IPR037058">
    <property type="entry name" value="Falgellar_hook_FlgE_sf"/>
</dbReference>
<evidence type="ECO:0000256" key="2">
    <source>
        <dbReference type="ARBA" id="ARBA00009677"/>
    </source>
</evidence>
<evidence type="ECO:0000256" key="5">
    <source>
        <dbReference type="RuleBase" id="RU362116"/>
    </source>
</evidence>
<comment type="function">
    <text evidence="5">A flexible structure which links the flagellar filament to the drive apparatus in the basal body.</text>
</comment>
<dbReference type="PANTHER" id="PTHR30435">
    <property type="entry name" value="FLAGELLAR PROTEIN"/>
    <property type="match status" value="1"/>
</dbReference>
<accession>A0A518DSJ7</accession>
<evidence type="ECO:0000259" key="8">
    <source>
        <dbReference type="Pfam" id="PF07559"/>
    </source>
</evidence>
<feature type="domain" description="Flagellar hook protein FlgE/F/G-like D1" evidence="9">
    <location>
        <begin position="97"/>
        <end position="151"/>
    </location>
</feature>
<evidence type="ECO:0000256" key="1">
    <source>
        <dbReference type="ARBA" id="ARBA00004117"/>
    </source>
</evidence>
<dbReference type="RefSeq" id="WP_145053535.1">
    <property type="nucleotide sequence ID" value="NZ_CP036433.1"/>
</dbReference>
<keyword evidence="10" id="KW-0966">Cell projection</keyword>
<dbReference type="PANTHER" id="PTHR30435:SF1">
    <property type="entry name" value="FLAGELLAR HOOK PROTEIN FLGE"/>
    <property type="match status" value="1"/>
</dbReference>
<dbReference type="InterPro" id="IPR001444">
    <property type="entry name" value="Flag_bb_rod_N"/>
</dbReference>